<evidence type="ECO:0000259" key="7">
    <source>
        <dbReference type="Pfam" id="PF02782"/>
    </source>
</evidence>
<dbReference type="Pfam" id="PF00370">
    <property type="entry name" value="FGGY_N"/>
    <property type="match status" value="1"/>
</dbReference>
<dbReference type="Proteomes" id="UP000094094">
    <property type="component" value="Chromosome"/>
</dbReference>
<evidence type="ECO:0000259" key="6">
    <source>
        <dbReference type="Pfam" id="PF00370"/>
    </source>
</evidence>
<dbReference type="Gene3D" id="3.30.420.40">
    <property type="match status" value="2"/>
</dbReference>
<dbReference type="InterPro" id="IPR018483">
    <property type="entry name" value="Carb_kinase_FGGY_CS"/>
</dbReference>
<organism evidence="8 9">
    <name type="scientific">Streptomyces lydicus</name>
    <dbReference type="NCBI Taxonomy" id="47763"/>
    <lineage>
        <taxon>Bacteria</taxon>
        <taxon>Bacillati</taxon>
        <taxon>Actinomycetota</taxon>
        <taxon>Actinomycetes</taxon>
        <taxon>Kitasatosporales</taxon>
        <taxon>Streptomycetaceae</taxon>
        <taxon>Streptomyces</taxon>
    </lineage>
</organism>
<dbReference type="Pfam" id="PF02782">
    <property type="entry name" value="FGGY_C"/>
    <property type="match status" value="1"/>
</dbReference>
<accession>A0A1D7VGW5</accession>
<name>A0A1D7VGW5_9ACTN</name>
<evidence type="ECO:0000313" key="8">
    <source>
        <dbReference type="EMBL" id="AOP45984.1"/>
    </source>
</evidence>
<dbReference type="KEGG" id="slc:SL103_06785"/>
<dbReference type="InterPro" id="IPR050406">
    <property type="entry name" value="FGGY_Carb_Kinase"/>
</dbReference>
<dbReference type="InterPro" id="IPR018485">
    <property type="entry name" value="FGGY_C"/>
</dbReference>
<protein>
    <submittedName>
        <fullName evidence="8">Sugar kinase</fullName>
    </submittedName>
</protein>
<proteinExistence type="inferred from homology"/>
<feature type="domain" description="Carbohydrate kinase FGGY C-terminal" evidence="7">
    <location>
        <begin position="241"/>
        <end position="424"/>
    </location>
</feature>
<dbReference type="PANTHER" id="PTHR43095">
    <property type="entry name" value="SUGAR KINASE"/>
    <property type="match status" value="1"/>
</dbReference>
<dbReference type="SUPFAM" id="SSF53067">
    <property type="entry name" value="Actin-like ATPase domain"/>
    <property type="match status" value="2"/>
</dbReference>
<evidence type="ECO:0000256" key="2">
    <source>
        <dbReference type="ARBA" id="ARBA00022629"/>
    </source>
</evidence>
<dbReference type="EMBL" id="CP017157">
    <property type="protein sequence ID" value="AOP45984.1"/>
    <property type="molecule type" value="Genomic_DNA"/>
</dbReference>
<dbReference type="GO" id="GO:0016773">
    <property type="term" value="F:phosphotransferase activity, alcohol group as acceptor"/>
    <property type="evidence" value="ECO:0007669"/>
    <property type="project" value="InterPro"/>
</dbReference>
<dbReference type="AlphaFoldDB" id="A0A1D7VGW5"/>
<dbReference type="OrthoDB" id="9805576at2"/>
<keyword evidence="9" id="KW-1185">Reference proteome</keyword>
<keyword evidence="3 5" id="KW-0808">Transferase</keyword>
<sequence length="495" mass="50830">MGIVAGLDSSSDSTRIVVCDADTGAVIRQGYAPHPVEKGPEADPQAWLMSLGEAAGGGLLEGVQAIGVSAQQHGLLVLDTEGALVRPALLGNDKRAQSAAADLVDSLGGRAAWAQAVGAVPQAAHPVTKLRWLARTEPENAARVAEVMQPHDWLVWQLLGRPARRITDRGAASGTGFWSAASASYRPDLVELALGHQVRLPEVLGPSGTAGFTPEGLLISAGTGETMAAAFGLGVGEGDAVVSLGASGSVFGIHHEALVDPSGTITSFADATGRHLPVVHTSNAVRVLRGAAEMLGTDLQGLSDLALKSSPGAYGMVLLPYLEGERTPHLPHTAGSLHGMRRESMKPEHMARAAVEGMLCGLADALDVLRGRGVAVRRVFLLGAAAELGAVQAAAPGLFGVQVVVPQPADYAALGAARQAAWAWGVAHGTLTPAAGAEAGPGGGPVWVDPPQWPAAASQVFEPGEELAVGQAVRQQYTTVRDEIHPGAWADRRDG</sequence>
<dbReference type="RefSeq" id="WP_069567847.1">
    <property type="nucleotide sequence ID" value="NZ_CP017157.1"/>
</dbReference>
<dbReference type="GO" id="GO:0016301">
    <property type="term" value="F:kinase activity"/>
    <property type="evidence" value="ECO:0007669"/>
    <property type="project" value="UniProtKB-KW"/>
</dbReference>
<keyword evidence="2" id="KW-0859">Xylose metabolism</keyword>
<evidence type="ECO:0000256" key="4">
    <source>
        <dbReference type="ARBA" id="ARBA00022777"/>
    </source>
</evidence>
<evidence type="ECO:0000256" key="3">
    <source>
        <dbReference type="ARBA" id="ARBA00022679"/>
    </source>
</evidence>
<dbReference type="InterPro" id="IPR043129">
    <property type="entry name" value="ATPase_NBD"/>
</dbReference>
<comment type="similarity">
    <text evidence="1 5">Belongs to the FGGY kinase family.</text>
</comment>
<keyword evidence="4 5" id="KW-0418">Kinase</keyword>
<dbReference type="PANTHER" id="PTHR43095:SF5">
    <property type="entry name" value="XYLULOSE KINASE"/>
    <property type="match status" value="1"/>
</dbReference>
<gene>
    <name evidence="8" type="ORF">SL103_06785</name>
</gene>
<evidence type="ECO:0000313" key="9">
    <source>
        <dbReference type="Proteomes" id="UP000094094"/>
    </source>
</evidence>
<feature type="domain" description="Carbohydrate kinase FGGY N-terminal" evidence="6">
    <location>
        <begin position="4"/>
        <end position="215"/>
    </location>
</feature>
<keyword evidence="2" id="KW-0119">Carbohydrate metabolism</keyword>
<reference evidence="8 9" key="1">
    <citation type="submission" date="2016-09" db="EMBL/GenBank/DDBJ databases">
        <title>Complete genome sequencing of Streptomyces lydicus 103 and metabolic pathways analysis of antibiotic biosynthesis.</title>
        <authorList>
            <person name="Jia N."/>
            <person name="Ding M.-Z."/>
            <person name="Gao F."/>
            <person name="Yuan Y.-J."/>
        </authorList>
    </citation>
    <scope>NUCLEOTIDE SEQUENCE [LARGE SCALE GENOMIC DNA]</scope>
    <source>
        <strain evidence="8 9">103</strain>
    </source>
</reference>
<dbReference type="InterPro" id="IPR018484">
    <property type="entry name" value="FGGY_N"/>
</dbReference>
<dbReference type="InterPro" id="IPR000577">
    <property type="entry name" value="Carb_kinase_FGGY"/>
</dbReference>
<evidence type="ECO:0000256" key="5">
    <source>
        <dbReference type="RuleBase" id="RU003733"/>
    </source>
</evidence>
<dbReference type="GO" id="GO:0042732">
    <property type="term" value="P:D-xylose metabolic process"/>
    <property type="evidence" value="ECO:0007669"/>
    <property type="project" value="UniProtKB-KW"/>
</dbReference>
<dbReference type="PIRSF" id="PIRSF000538">
    <property type="entry name" value="GlpK"/>
    <property type="match status" value="1"/>
</dbReference>
<dbReference type="PROSITE" id="PS00445">
    <property type="entry name" value="FGGY_KINASES_2"/>
    <property type="match status" value="1"/>
</dbReference>
<evidence type="ECO:0000256" key="1">
    <source>
        <dbReference type="ARBA" id="ARBA00009156"/>
    </source>
</evidence>